<dbReference type="Pfam" id="PF18165">
    <property type="entry name" value="pP_pnuc_1"/>
    <property type="match status" value="1"/>
</dbReference>
<evidence type="ECO:0000313" key="3">
    <source>
        <dbReference type="EMBL" id="TCX11711.1"/>
    </source>
</evidence>
<organism evidence="3">
    <name type="scientific">Klebsiella pneumoniae</name>
    <dbReference type="NCBI Taxonomy" id="573"/>
    <lineage>
        <taxon>Bacteria</taxon>
        <taxon>Pseudomonadati</taxon>
        <taxon>Pseudomonadota</taxon>
        <taxon>Gammaproteobacteria</taxon>
        <taxon>Enterobacterales</taxon>
        <taxon>Enterobacteriaceae</taxon>
        <taxon>Klebsiella/Raoultella group</taxon>
        <taxon>Klebsiella</taxon>
        <taxon>Klebsiella pneumoniae complex</taxon>
    </lineage>
</organism>
<comment type="caution">
    <text evidence="3">The sequence shown here is derived from an EMBL/GenBank/DDBJ whole genome shotgun (WGS) entry which is preliminary data.</text>
</comment>
<dbReference type="InterPro" id="IPR040556">
    <property type="entry name" value="pP_pnuc_1"/>
</dbReference>
<dbReference type="EMBL" id="SDCC01000002">
    <property type="protein sequence ID" value="TCX11711.1"/>
    <property type="molecule type" value="Genomic_DNA"/>
</dbReference>
<accession>A0A483GQV9</accession>
<protein>
    <submittedName>
        <fullName evidence="3">Uncharacterized protein</fullName>
    </submittedName>
</protein>
<sequence length="277" mass="32035">MKLKKLLELDFMVKFKSTLETEFEKELFIASLRNYASHGNPLRFHNFAYTMRELILHVIARKAPEEKVIGAPWYVRIDPNRKVTRKQQLKYCAQKNIPDSFLGVINTTFIDDSISDFLAEFVNLNKYTHITEKYFKPSPKQFFENARDVVSIAQHCLDLMADTAKEVICILENEIDSSVRDLANESLPDEVTILAPRVYTEYVQIEDVYASDIDDEFIYIGVDGSVFVTQEYGPKDDLCEINTDYPFSLSMQCSLRNPAQLTITSKEIEVDTSSWYE</sequence>
<dbReference type="AlphaFoldDB" id="A0A483GQV9"/>
<gene>
    <name evidence="3" type="ORF">ETE86_03660</name>
</gene>
<feature type="domain" description="Predicted pPIWI-associating nuclease" evidence="1">
    <location>
        <begin position="17"/>
        <end position="152"/>
    </location>
</feature>
<feature type="domain" description="Predicted pPIWI-associating nuclease group 2" evidence="2">
    <location>
        <begin position="161"/>
        <end position="276"/>
    </location>
</feature>
<evidence type="ECO:0000259" key="2">
    <source>
        <dbReference type="Pfam" id="PF18166"/>
    </source>
</evidence>
<dbReference type="InterPro" id="IPR041584">
    <property type="entry name" value="Put_pPIWI_pnuc_2"/>
</dbReference>
<dbReference type="RefSeq" id="WP_015959033.1">
    <property type="nucleotide sequence ID" value="NZ_CABFXM010000001.1"/>
</dbReference>
<proteinExistence type="predicted"/>
<dbReference type="Pfam" id="PF18166">
    <property type="entry name" value="pP_pnuc_2"/>
    <property type="match status" value="1"/>
</dbReference>
<reference evidence="3" key="1">
    <citation type="submission" date="2019-01" db="EMBL/GenBank/DDBJ databases">
        <authorList>
            <person name="Lista F."/>
            <person name="Anselmo A."/>
        </authorList>
    </citation>
    <scope>NUCLEOTIDE SEQUENCE</scope>
    <source>
        <strain evidence="3">20S</strain>
    </source>
</reference>
<evidence type="ECO:0000259" key="1">
    <source>
        <dbReference type="Pfam" id="PF18165"/>
    </source>
</evidence>
<name>A0A483GQV9_KLEPN</name>